<comment type="caution">
    <text evidence="1">The sequence shown here is derived from an EMBL/GenBank/DDBJ whole genome shotgun (WGS) entry which is preliminary data.</text>
</comment>
<dbReference type="GO" id="GO:0009435">
    <property type="term" value="P:NAD+ biosynthetic process"/>
    <property type="evidence" value="ECO:0007669"/>
    <property type="project" value="InterPro"/>
</dbReference>
<proteinExistence type="predicted"/>
<dbReference type="PANTHER" id="PTHR42716">
    <property type="entry name" value="L-ASPARTATE OXIDASE"/>
    <property type="match status" value="1"/>
</dbReference>
<dbReference type="PANTHER" id="PTHR42716:SF1">
    <property type="entry name" value="SLL0471 PROTEIN"/>
    <property type="match status" value="1"/>
</dbReference>
<evidence type="ECO:0000313" key="1">
    <source>
        <dbReference type="EMBL" id="RWR23416.1"/>
    </source>
</evidence>
<dbReference type="InterPro" id="IPR036188">
    <property type="entry name" value="FAD/NAD-bd_sf"/>
</dbReference>
<dbReference type="GO" id="GO:0008734">
    <property type="term" value="F:L-aspartate oxidase activity"/>
    <property type="evidence" value="ECO:0007669"/>
    <property type="project" value="InterPro"/>
</dbReference>
<protein>
    <submittedName>
        <fullName evidence="1">FAD-dependent oxidoreductase</fullName>
    </submittedName>
</protein>
<dbReference type="AlphaFoldDB" id="A0A3S3MHE0"/>
<name>A0A3S3MHE0_9MICO</name>
<sequence>MRQLQTSFAVIGGGLGGVAAALTAARLGVRVVLTEGSDWIGGQLTSQAVPPDEHEWIDRQPISPSYSRLREGIRDHYRRTYPLTERALRSATLNPGAGFVSRLCHEPRVAHLVLREMLSPLEASRMLTVLTDHDPVAMERDGERVIAVTVRDRRTGDDTVITASFFADATELGDLLGLGGLDHVIGAEGAGETGELHAPERADPLDQQAVTWCAALELRSEPGEPIARPPSYDRWRTDAPPGWPGPQFSWTDVHPISLRPRERPLFVGNPSGAANGVDLDLWRYRRILARRMMRPGWDGTDITLVNWPQIDYWRRPLVGVSAKETALALSEAREMTASFIHWLQTEAPRADGGVGYPEVQPRGDVVGTADGLAKEVYVRESRRIRALFTVTEAHIGREMRGDGAGSALFDDAVGIGFYRIDLHPSTSGRNYTDIDCFPFQIPLGALIPRDATNLVAVNKNIGTTHITNGAYRLHPVEWSIGEAGGALVAHCLSTRVTPHAVHASPERTADVQRLLSERLGVSLAWSDAIRTQGSRGGPVVTEF</sequence>
<evidence type="ECO:0000313" key="2">
    <source>
        <dbReference type="Proteomes" id="UP000285970"/>
    </source>
</evidence>
<dbReference type="InterPro" id="IPR005288">
    <property type="entry name" value="NadB"/>
</dbReference>
<dbReference type="OrthoDB" id="615715at2"/>
<dbReference type="Gene3D" id="3.40.50.720">
    <property type="entry name" value="NAD(P)-binding Rossmann-like Domain"/>
    <property type="match status" value="1"/>
</dbReference>
<dbReference type="SUPFAM" id="SSF51905">
    <property type="entry name" value="FAD/NAD(P)-binding domain"/>
    <property type="match status" value="1"/>
</dbReference>
<organism evidence="1 2">
    <name type="scientific">Microbacterium enclense</name>
    <dbReference type="NCBI Taxonomy" id="993073"/>
    <lineage>
        <taxon>Bacteria</taxon>
        <taxon>Bacillati</taxon>
        <taxon>Actinomycetota</taxon>
        <taxon>Actinomycetes</taxon>
        <taxon>Micrococcales</taxon>
        <taxon>Microbacteriaceae</taxon>
        <taxon>Microbacterium</taxon>
    </lineage>
</organism>
<reference evidence="1 2" key="1">
    <citation type="journal article" date="2018" name="Front. Microbiol.">
        <title>Novel Insights Into Bacterial Dimethylsulfoniopropionate Catabolism in the East China Sea.</title>
        <authorList>
            <person name="Liu J."/>
            <person name="Liu J."/>
            <person name="Zhang S.H."/>
            <person name="Liang J."/>
            <person name="Lin H."/>
            <person name="Song D."/>
            <person name="Yang G.P."/>
            <person name="Todd J.D."/>
            <person name="Zhang X.H."/>
        </authorList>
    </citation>
    <scope>NUCLEOTIDE SEQUENCE [LARGE SCALE GENOMIC DNA]</scope>
    <source>
        <strain evidence="1 2">ZYFD042</strain>
    </source>
</reference>
<accession>A0A3S3MHE0</accession>
<gene>
    <name evidence="1" type="ORF">D8Y23_00495</name>
</gene>
<dbReference type="EMBL" id="RBZY01000001">
    <property type="protein sequence ID" value="RWR23416.1"/>
    <property type="molecule type" value="Genomic_DNA"/>
</dbReference>
<dbReference type="Pfam" id="PF12831">
    <property type="entry name" value="FAD_oxidored"/>
    <property type="match status" value="1"/>
</dbReference>
<dbReference type="Proteomes" id="UP000285970">
    <property type="component" value="Unassembled WGS sequence"/>
</dbReference>